<evidence type="ECO:0000256" key="1">
    <source>
        <dbReference type="SAM" id="MobiDB-lite"/>
    </source>
</evidence>
<feature type="compositionally biased region" description="Basic and acidic residues" evidence="1">
    <location>
        <begin position="1"/>
        <end position="12"/>
    </location>
</feature>
<gene>
    <name evidence="2" type="ORF">ABB37_06494</name>
</gene>
<comment type="caution">
    <text evidence="2">The sequence shown here is derived from an EMBL/GenBank/DDBJ whole genome shotgun (WGS) entry which is preliminary data.</text>
</comment>
<keyword evidence="3" id="KW-1185">Reference proteome</keyword>
<evidence type="ECO:0000313" key="3">
    <source>
        <dbReference type="Proteomes" id="UP000037923"/>
    </source>
</evidence>
<organism evidence="2 3">
    <name type="scientific">Leptomonas pyrrhocoris</name>
    <name type="common">Firebug parasite</name>
    <dbReference type="NCBI Taxonomy" id="157538"/>
    <lineage>
        <taxon>Eukaryota</taxon>
        <taxon>Discoba</taxon>
        <taxon>Euglenozoa</taxon>
        <taxon>Kinetoplastea</taxon>
        <taxon>Metakinetoplastina</taxon>
        <taxon>Trypanosomatida</taxon>
        <taxon>Trypanosomatidae</taxon>
        <taxon>Leishmaniinae</taxon>
        <taxon>Leptomonas</taxon>
    </lineage>
</organism>
<dbReference type="VEuPathDB" id="TriTrypDB:LpyrH10_14_2090"/>
<dbReference type="OMA" id="MCETVNW"/>
<dbReference type="AlphaFoldDB" id="A0A0M9FY81"/>
<sequence length="147" mass="15998">MKDRDRKDHYGDPARPPATKEQTLELLAGLLASTLDEQASIADVQRALSNTSGDDDAWRVRVAECVQARRSDDDTAAEPSATAAAAMQEWVCPMCETVNWAPDARKSLRRRQDDSASASLSSAQLRCACCGYGGAIEEEVDEAEHEN</sequence>
<feature type="region of interest" description="Disordered" evidence="1">
    <location>
        <begin position="1"/>
        <end position="21"/>
    </location>
</feature>
<reference evidence="2 3" key="1">
    <citation type="submission" date="2015-07" db="EMBL/GenBank/DDBJ databases">
        <title>High-quality genome of monoxenous trypanosomatid Leptomonas pyrrhocoris.</title>
        <authorList>
            <person name="Flegontov P."/>
            <person name="Butenko A."/>
            <person name="Firsov S."/>
            <person name="Vlcek C."/>
            <person name="Logacheva M.D."/>
            <person name="Field M."/>
            <person name="Filatov D."/>
            <person name="Flegontova O."/>
            <person name="Gerasimov E."/>
            <person name="Jackson A.P."/>
            <person name="Kelly S."/>
            <person name="Opperdoes F."/>
            <person name="O'Reilly A."/>
            <person name="Votypka J."/>
            <person name="Yurchenko V."/>
            <person name="Lukes J."/>
        </authorList>
    </citation>
    <scope>NUCLEOTIDE SEQUENCE [LARGE SCALE GENOMIC DNA]</scope>
    <source>
        <strain evidence="2">H10</strain>
    </source>
</reference>
<dbReference type="GeneID" id="26906783"/>
<name>A0A0M9FY81_LEPPY</name>
<dbReference type="EMBL" id="LGTL01000014">
    <property type="protein sequence ID" value="KPA78377.1"/>
    <property type="molecule type" value="Genomic_DNA"/>
</dbReference>
<proteinExistence type="predicted"/>
<accession>A0A0M9FY81</accession>
<evidence type="ECO:0000313" key="2">
    <source>
        <dbReference type="EMBL" id="KPA78377.1"/>
    </source>
</evidence>
<dbReference type="Proteomes" id="UP000037923">
    <property type="component" value="Unassembled WGS sequence"/>
</dbReference>
<protein>
    <submittedName>
        <fullName evidence="2">Uncharacterized protein</fullName>
    </submittedName>
</protein>
<dbReference type="RefSeq" id="XP_015656816.1">
    <property type="nucleotide sequence ID" value="XM_015804838.1"/>
</dbReference>
<dbReference type="OrthoDB" id="263326at2759"/>